<proteinExistence type="predicted"/>
<accession>A0A6A6EWG0</accession>
<sequence length="68" mass="7407">IARAARNSSAASGSISKIAAFLYATSAFLYKEAVICYRSAVFLDGMLTCFYALAVRFNALMEGIRQMI</sequence>
<name>A0A6A6EWG0_9PEZI</name>
<protein>
    <submittedName>
        <fullName evidence="1">Uncharacterized protein</fullName>
    </submittedName>
</protein>
<reference evidence="1" key="1">
    <citation type="journal article" date="2020" name="Stud. Mycol.">
        <title>101 Dothideomycetes genomes: a test case for predicting lifestyles and emergence of pathogens.</title>
        <authorList>
            <person name="Haridas S."/>
            <person name="Albert R."/>
            <person name="Binder M."/>
            <person name="Bloem J."/>
            <person name="Labutti K."/>
            <person name="Salamov A."/>
            <person name="Andreopoulos B."/>
            <person name="Baker S."/>
            <person name="Barry K."/>
            <person name="Bills G."/>
            <person name="Bluhm B."/>
            <person name="Cannon C."/>
            <person name="Castanera R."/>
            <person name="Culley D."/>
            <person name="Daum C."/>
            <person name="Ezra D."/>
            <person name="Gonzalez J."/>
            <person name="Henrissat B."/>
            <person name="Kuo A."/>
            <person name="Liang C."/>
            <person name="Lipzen A."/>
            <person name="Lutzoni F."/>
            <person name="Magnuson J."/>
            <person name="Mondo S."/>
            <person name="Nolan M."/>
            <person name="Ohm R."/>
            <person name="Pangilinan J."/>
            <person name="Park H.-J."/>
            <person name="Ramirez L."/>
            <person name="Alfaro M."/>
            <person name="Sun H."/>
            <person name="Tritt A."/>
            <person name="Yoshinaga Y."/>
            <person name="Zwiers L.-H."/>
            <person name="Turgeon B."/>
            <person name="Goodwin S."/>
            <person name="Spatafora J."/>
            <person name="Crous P."/>
            <person name="Grigoriev I."/>
        </authorList>
    </citation>
    <scope>NUCLEOTIDE SEQUENCE</scope>
    <source>
        <strain evidence="1">CBS 207.26</strain>
    </source>
</reference>
<organism evidence="1 2">
    <name type="scientific">Zopfia rhizophila CBS 207.26</name>
    <dbReference type="NCBI Taxonomy" id="1314779"/>
    <lineage>
        <taxon>Eukaryota</taxon>
        <taxon>Fungi</taxon>
        <taxon>Dikarya</taxon>
        <taxon>Ascomycota</taxon>
        <taxon>Pezizomycotina</taxon>
        <taxon>Dothideomycetes</taxon>
        <taxon>Dothideomycetes incertae sedis</taxon>
        <taxon>Zopfiaceae</taxon>
        <taxon>Zopfia</taxon>
    </lineage>
</organism>
<feature type="non-terminal residue" evidence="1">
    <location>
        <position position="1"/>
    </location>
</feature>
<dbReference type="AlphaFoldDB" id="A0A6A6EWG0"/>
<evidence type="ECO:0000313" key="1">
    <source>
        <dbReference type="EMBL" id="KAF2195601.1"/>
    </source>
</evidence>
<evidence type="ECO:0000313" key="2">
    <source>
        <dbReference type="Proteomes" id="UP000800200"/>
    </source>
</evidence>
<dbReference type="Proteomes" id="UP000800200">
    <property type="component" value="Unassembled WGS sequence"/>
</dbReference>
<keyword evidence="2" id="KW-1185">Reference proteome</keyword>
<gene>
    <name evidence="1" type="ORF">K469DRAFT_699193</name>
</gene>
<dbReference type="EMBL" id="ML994610">
    <property type="protein sequence ID" value="KAF2195601.1"/>
    <property type="molecule type" value="Genomic_DNA"/>
</dbReference>